<dbReference type="InterPro" id="IPR032710">
    <property type="entry name" value="NTF2-like_dom_sf"/>
</dbReference>
<evidence type="ECO:0000313" key="2">
    <source>
        <dbReference type="Proteomes" id="UP000664859"/>
    </source>
</evidence>
<organism evidence="1 2">
    <name type="scientific">Tribonema minus</name>
    <dbReference type="NCBI Taxonomy" id="303371"/>
    <lineage>
        <taxon>Eukaryota</taxon>
        <taxon>Sar</taxon>
        <taxon>Stramenopiles</taxon>
        <taxon>Ochrophyta</taxon>
        <taxon>PX clade</taxon>
        <taxon>Xanthophyceae</taxon>
        <taxon>Tribonematales</taxon>
        <taxon>Tribonemataceae</taxon>
        <taxon>Tribonema</taxon>
    </lineage>
</organism>
<dbReference type="PANTHER" id="PTHR31757">
    <property type="entry name" value="SLL0781 PROTEIN"/>
    <property type="match status" value="1"/>
</dbReference>
<reference evidence="1" key="1">
    <citation type="submission" date="2021-02" db="EMBL/GenBank/DDBJ databases">
        <title>First Annotated Genome of the Yellow-green Alga Tribonema minus.</title>
        <authorList>
            <person name="Mahan K.M."/>
        </authorList>
    </citation>
    <scope>NUCLEOTIDE SEQUENCE</scope>
    <source>
        <strain evidence="1">UTEX B ZZ1240</strain>
    </source>
</reference>
<evidence type="ECO:0000313" key="1">
    <source>
        <dbReference type="EMBL" id="KAG5177933.1"/>
    </source>
</evidence>
<dbReference type="Gene3D" id="3.10.450.50">
    <property type="match status" value="1"/>
</dbReference>
<dbReference type="EMBL" id="JAFCMP010000520">
    <property type="protein sequence ID" value="KAG5177933.1"/>
    <property type="molecule type" value="Genomic_DNA"/>
</dbReference>
<dbReference type="AlphaFoldDB" id="A0A835YWJ5"/>
<protein>
    <submittedName>
        <fullName evidence="1">Uncharacterized protein</fullName>
    </submittedName>
</protein>
<accession>A0A835YWJ5</accession>
<dbReference type="PANTHER" id="PTHR31757:SF0">
    <property type="entry name" value="SLL0781 PROTEIN"/>
    <property type="match status" value="1"/>
</dbReference>
<proteinExistence type="predicted"/>
<dbReference type="SUPFAM" id="SSF54427">
    <property type="entry name" value="NTF2-like"/>
    <property type="match status" value="1"/>
</dbReference>
<comment type="caution">
    <text evidence="1">The sequence shown here is derived from an EMBL/GenBank/DDBJ whole genome shotgun (WGS) entry which is preliminary data.</text>
</comment>
<dbReference type="OrthoDB" id="14527at2759"/>
<name>A0A835YWJ5_9STRA</name>
<dbReference type="InterPro" id="IPR009783">
    <property type="entry name" value="DUF1348"/>
</dbReference>
<keyword evidence="2" id="KW-1185">Reference proteome</keyword>
<sequence length="188" mass="21821">MVALPKNFNDLEVGPKSKRYMDAAEAGKLKWKPPAADLPDRLPLPPFKTKAQALQKVKAAEDAWNTRDPERVAAAYSADTVWRNRDEFLHGRDAVRAFLERKWARESRYRLRKHLWAHSGRRIAVRFEYEYYCEEGEGQGEGEGGGGGQWRRAHGIELWEFDDKGYMRWRDMSANDVPIAESERRLVD</sequence>
<dbReference type="Proteomes" id="UP000664859">
    <property type="component" value="Unassembled WGS sequence"/>
</dbReference>
<dbReference type="Pfam" id="PF07080">
    <property type="entry name" value="DUF1348"/>
    <property type="match status" value="1"/>
</dbReference>
<gene>
    <name evidence="1" type="ORF">JKP88DRAFT_270631</name>
</gene>